<dbReference type="Proteomes" id="UP000235392">
    <property type="component" value="Unassembled WGS sequence"/>
</dbReference>
<accession>A0A2N5UAZ1</accession>
<evidence type="ECO:0000313" key="2">
    <source>
        <dbReference type="EMBL" id="PLW34910.1"/>
    </source>
</evidence>
<feature type="compositionally biased region" description="Polar residues" evidence="1">
    <location>
        <begin position="190"/>
        <end position="211"/>
    </location>
</feature>
<organism evidence="2 3">
    <name type="scientific">Puccinia coronata f. sp. avenae</name>
    <dbReference type="NCBI Taxonomy" id="200324"/>
    <lineage>
        <taxon>Eukaryota</taxon>
        <taxon>Fungi</taxon>
        <taxon>Dikarya</taxon>
        <taxon>Basidiomycota</taxon>
        <taxon>Pucciniomycotina</taxon>
        <taxon>Pucciniomycetes</taxon>
        <taxon>Pucciniales</taxon>
        <taxon>Pucciniaceae</taxon>
        <taxon>Puccinia</taxon>
    </lineage>
</organism>
<gene>
    <name evidence="2" type="ORF">PCASD_14740</name>
</gene>
<evidence type="ECO:0000313" key="3">
    <source>
        <dbReference type="Proteomes" id="UP000235392"/>
    </source>
</evidence>
<evidence type="ECO:0000256" key="1">
    <source>
        <dbReference type="SAM" id="MobiDB-lite"/>
    </source>
</evidence>
<protein>
    <submittedName>
        <fullName evidence="2">Uncharacterized protein</fullName>
    </submittedName>
</protein>
<feature type="region of interest" description="Disordered" evidence="1">
    <location>
        <begin position="154"/>
        <end position="219"/>
    </location>
</feature>
<comment type="caution">
    <text evidence="2">The sequence shown here is derived from an EMBL/GenBank/DDBJ whole genome shotgun (WGS) entry which is preliminary data.</text>
</comment>
<dbReference type="EMBL" id="PGCI01000188">
    <property type="protein sequence ID" value="PLW34910.1"/>
    <property type="molecule type" value="Genomic_DNA"/>
</dbReference>
<proteinExistence type="predicted"/>
<feature type="region of interest" description="Disordered" evidence="1">
    <location>
        <begin position="109"/>
        <end position="129"/>
    </location>
</feature>
<dbReference type="AlphaFoldDB" id="A0A2N5UAZ1"/>
<sequence length="219" mass="23764">MADPLEMLLAHHEGGRLFLWAWAIEHKAPGVNFNHPPRTSDFRLEPYAIATVKEITFSTSSKDEEEVDNLAIDHEMATAPQENHTENNKVTALGSAQKKAPKICPVNHLAGAQKKGPSDSNSSPKRIYTPVRKLPNGQYLAPWLIPNSNKAHTPASKDLLGHSRDNPVILNVDDQLNPASPADHDGLATPNASGDQTLESKDNPSGNSESKQAGHKPTD</sequence>
<name>A0A2N5UAZ1_9BASI</name>
<reference evidence="2 3" key="1">
    <citation type="submission" date="2017-11" db="EMBL/GenBank/DDBJ databases">
        <title>De novo assembly and phasing of dikaryotic genomes from two isolates of Puccinia coronata f. sp. avenae, the causal agent of oat crown rust.</title>
        <authorList>
            <person name="Miller M.E."/>
            <person name="Zhang Y."/>
            <person name="Omidvar V."/>
            <person name="Sperschneider J."/>
            <person name="Schwessinger B."/>
            <person name="Raley C."/>
            <person name="Palmer J.M."/>
            <person name="Garnica D."/>
            <person name="Upadhyaya N."/>
            <person name="Rathjen J."/>
            <person name="Taylor J.M."/>
            <person name="Park R.F."/>
            <person name="Dodds P.N."/>
            <person name="Hirsch C.D."/>
            <person name="Kianian S.F."/>
            <person name="Figueroa M."/>
        </authorList>
    </citation>
    <scope>NUCLEOTIDE SEQUENCE [LARGE SCALE GENOMIC DNA]</scope>
    <source>
        <strain evidence="2">12SD80</strain>
    </source>
</reference>